<feature type="compositionally biased region" description="Basic and acidic residues" evidence="6">
    <location>
        <begin position="630"/>
        <end position="640"/>
    </location>
</feature>
<dbReference type="InterPro" id="IPR011011">
    <property type="entry name" value="Znf_FYVE_PHD"/>
</dbReference>
<reference evidence="8" key="1">
    <citation type="submission" date="2019-03" db="EMBL/GenBank/DDBJ databases">
        <title>Long read genome sequence of the mycoparasitic Pythium oligandrum ATCC 38472 isolated from sugarbeet rhizosphere.</title>
        <authorList>
            <person name="Gaulin E."/>
        </authorList>
    </citation>
    <scope>NUCLEOTIDE SEQUENCE</scope>
    <source>
        <strain evidence="8">ATCC 38472_TT</strain>
    </source>
</reference>
<feature type="region of interest" description="Disordered" evidence="6">
    <location>
        <begin position="542"/>
        <end position="584"/>
    </location>
</feature>
<evidence type="ECO:0000256" key="3">
    <source>
        <dbReference type="ARBA" id="ARBA00022833"/>
    </source>
</evidence>
<feature type="region of interest" description="Disordered" evidence="6">
    <location>
        <begin position="405"/>
        <end position="443"/>
    </location>
</feature>
<feature type="region of interest" description="Disordered" evidence="6">
    <location>
        <begin position="607"/>
        <end position="683"/>
    </location>
</feature>
<feature type="region of interest" description="Disordered" evidence="6">
    <location>
        <begin position="708"/>
        <end position="770"/>
    </location>
</feature>
<evidence type="ECO:0000256" key="6">
    <source>
        <dbReference type="SAM" id="MobiDB-lite"/>
    </source>
</evidence>
<dbReference type="Pfam" id="PF01363">
    <property type="entry name" value="FYVE"/>
    <property type="match status" value="1"/>
</dbReference>
<keyword evidence="1" id="KW-0479">Metal-binding</keyword>
<dbReference type="PANTHER" id="PTHR43102:SF2">
    <property type="entry name" value="GAF DOMAIN-CONTAINING PROTEIN"/>
    <property type="match status" value="1"/>
</dbReference>
<gene>
    <name evidence="8" type="ORF">Poli38472_013479</name>
</gene>
<evidence type="ECO:0000256" key="5">
    <source>
        <dbReference type="SAM" id="Coils"/>
    </source>
</evidence>
<evidence type="ECO:0000256" key="2">
    <source>
        <dbReference type="ARBA" id="ARBA00022771"/>
    </source>
</evidence>
<dbReference type="Proteomes" id="UP000794436">
    <property type="component" value="Unassembled WGS sequence"/>
</dbReference>
<accession>A0A8K1FC73</accession>
<dbReference type="Gene3D" id="3.30.40.10">
    <property type="entry name" value="Zinc/RING finger domain, C3HC4 (zinc finger)"/>
    <property type="match status" value="1"/>
</dbReference>
<feature type="region of interest" description="Disordered" evidence="6">
    <location>
        <begin position="499"/>
        <end position="521"/>
    </location>
</feature>
<feature type="domain" description="FYVE-type" evidence="7">
    <location>
        <begin position="321"/>
        <end position="380"/>
    </location>
</feature>
<feature type="compositionally biased region" description="Low complexity" evidence="6">
    <location>
        <begin position="568"/>
        <end position="584"/>
    </location>
</feature>
<dbReference type="SMART" id="SM00064">
    <property type="entry name" value="FYVE"/>
    <property type="match status" value="1"/>
</dbReference>
<feature type="compositionally biased region" description="Polar residues" evidence="6">
    <location>
        <begin position="545"/>
        <end position="560"/>
    </location>
</feature>
<feature type="compositionally biased region" description="Acidic residues" evidence="6">
    <location>
        <begin position="738"/>
        <end position="747"/>
    </location>
</feature>
<feature type="compositionally biased region" description="Basic and acidic residues" evidence="6">
    <location>
        <begin position="662"/>
        <end position="676"/>
    </location>
</feature>
<dbReference type="InterPro" id="IPR017455">
    <property type="entry name" value="Znf_FYVE-rel"/>
</dbReference>
<sequence length="854" mass="94813">METERAASIRFAKAHDVVFVVCSVISPFFSESNAGSRTETSGEEMEFPLKSDFFPPVRLTTEEKHNYVATAEYSVHVLRKLLRDDKWKRLSEYKGMTIGKVHCIEERSQAGPARACVIMCASVYATGSVSDVLEAIASPVTDDYRKAMAFLYKDRFIDGMCLHTIAPGGSRNTQAFTTIKWAAFKDIVPMQTKKKVAMHSIGVDYCFVEHSGMAKEEHCEDTFGFCIQESIVREAEVPAMPGFGLGRGELHRTGILIIPTERQDVIQIASILQMDTANTSKTALEKIMMRRVAAVNHVPLLLDRRRLSKMQFVSRDEWVRDEHRKSCVVCLKPFGLRRKHHCRNCGEVVCSTCAPPREVDVATYGIANIRICNACVVKSRGTSTPARSSNGQDVLVCHVRSTLVSQGSTNSSGMSIGDEGPALRQSSSSSDSNFSISSESSHGSNAITVAPSLSLMTDTSNEMTASMSLRDSGCSVRSSEYSFSDYNTIDESAWRVTSITSSSNQSNPSRPNISIPTSRSKQHVLYVPDDAENRAPNNRRLFYASASSTPTSQRDSTVSFRTRDSINSMHSRSSKQSSSSGSSASSLLDLLSSIREMKSDLQTVNGHYLGQEGEDPEQKDNHRARTPSRQLERLSEKLSETDLVDSACPTTRPRSNGNQFEYVRKQVKSTDPESQPRPDSNSLASTIDIDLLNSDSFSLICPTIHMEKQREDASRAHHQSTSGRRSTRISGLSVSSLFDEEDNNDENQDTRQTDLTPLPSQVEGRRGSVQDASKKLDYFQARSLVQEHVQSLEREMLELKNERRRSRAESATGNHDPEIDERETLYHALIAELHDIMGLPAAKGRATMSSDNYF</sequence>
<dbReference type="InterPro" id="IPR013083">
    <property type="entry name" value="Znf_RING/FYVE/PHD"/>
</dbReference>
<dbReference type="PROSITE" id="PS50178">
    <property type="entry name" value="ZF_FYVE"/>
    <property type="match status" value="1"/>
</dbReference>
<feature type="compositionally biased region" description="Low complexity" evidence="6">
    <location>
        <begin position="499"/>
        <end position="519"/>
    </location>
</feature>
<dbReference type="EMBL" id="SPLM01000113">
    <property type="protein sequence ID" value="TMW58005.1"/>
    <property type="molecule type" value="Genomic_DNA"/>
</dbReference>
<keyword evidence="9" id="KW-1185">Reference proteome</keyword>
<evidence type="ECO:0000256" key="1">
    <source>
        <dbReference type="ARBA" id="ARBA00022723"/>
    </source>
</evidence>
<evidence type="ECO:0000313" key="8">
    <source>
        <dbReference type="EMBL" id="TMW58005.1"/>
    </source>
</evidence>
<evidence type="ECO:0000256" key="4">
    <source>
        <dbReference type="PROSITE-ProRule" id="PRU00091"/>
    </source>
</evidence>
<feature type="compositionally biased region" description="Polar residues" evidence="6">
    <location>
        <begin position="405"/>
        <end position="414"/>
    </location>
</feature>
<name>A0A8K1FC73_PYTOL</name>
<keyword evidence="3" id="KW-0862">Zinc</keyword>
<feature type="compositionally biased region" description="Polar residues" evidence="6">
    <location>
        <begin position="648"/>
        <end position="659"/>
    </location>
</feature>
<dbReference type="InterPro" id="IPR000306">
    <property type="entry name" value="Znf_FYVE"/>
</dbReference>
<dbReference type="OrthoDB" id="10018316at2759"/>
<keyword evidence="5" id="KW-0175">Coiled coil</keyword>
<protein>
    <recommendedName>
        <fullName evidence="7">FYVE-type domain-containing protein</fullName>
    </recommendedName>
</protein>
<proteinExistence type="predicted"/>
<dbReference type="PANTHER" id="PTHR43102">
    <property type="entry name" value="SLR1143 PROTEIN"/>
    <property type="match status" value="1"/>
</dbReference>
<dbReference type="SUPFAM" id="SSF57903">
    <property type="entry name" value="FYVE/PHD zinc finger"/>
    <property type="match status" value="1"/>
</dbReference>
<dbReference type="GO" id="GO:0008270">
    <property type="term" value="F:zinc ion binding"/>
    <property type="evidence" value="ECO:0007669"/>
    <property type="project" value="UniProtKB-KW"/>
</dbReference>
<comment type="caution">
    <text evidence="8">The sequence shown here is derived from an EMBL/GenBank/DDBJ whole genome shotgun (WGS) entry which is preliminary data.</text>
</comment>
<evidence type="ECO:0000313" key="9">
    <source>
        <dbReference type="Proteomes" id="UP000794436"/>
    </source>
</evidence>
<feature type="compositionally biased region" description="Low complexity" evidence="6">
    <location>
        <begin position="720"/>
        <end position="733"/>
    </location>
</feature>
<dbReference type="AlphaFoldDB" id="A0A8K1FC73"/>
<feature type="compositionally biased region" description="Low complexity" evidence="6">
    <location>
        <begin position="426"/>
        <end position="443"/>
    </location>
</feature>
<organism evidence="8 9">
    <name type="scientific">Pythium oligandrum</name>
    <name type="common">Mycoparasitic fungus</name>
    <dbReference type="NCBI Taxonomy" id="41045"/>
    <lineage>
        <taxon>Eukaryota</taxon>
        <taxon>Sar</taxon>
        <taxon>Stramenopiles</taxon>
        <taxon>Oomycota</taxon>
        <taxon>Peronosporomycetes</taxon>
        <taxon>Pythiales</taxon>
        <taxon>Pythiaceae</taxon>
        <taxon>Pythium</taxon>
    </lineage>
</organism>
<feature type="coiled-coil region" evidence="5">
    <location>
        <begin position="782"/>
        <end position="809"/>
    </location>
</feature>
<evidence type="ECO:0000259" key="7">
    <source>
        <dbReference type="PROSITE" id="PS50178"/>
    </source>
</evidence>
<keyword evidence="2 4" id="KW-0863">Zinc-finger</keyword>